<dbReference type="InterPro" id="IPR004087">
    <property type="entry name" value="KH_dom"/>
</dbReference>
<keyword evidence="1" id="KW-0694">RNA-binding</keyword>
<dbReference type="InterPro" id="IPR055256">
    <property type="entry name" value="KH_1_KHDC4/BBP-like"/>
</dbReference>
<evidence type="ECO:0000259" key="3">
    <source>
        <dbReference type="SMART" id="SM00322"/>
    </source>
</evidence>
<dbReference type="PANTHER" id="PTHR11208">
    <property type="entry name" value="RNA-BINDING PROTEIN RELATED"/>
    <property type="match status" value="1"/>
</dbReference>
<dbReference type="InterPro" id="IPR045071">
    <property type="entry name" value="BBP-like"/>
</dbReference>
<dbReference type="InterPro" id="IPR032377">
    <property type="entry name" value="STAR_dimer"/>
</dbReference>
<proteinExistence type="predicted"/>
<dbReference type="PANTHER" id="PTHR11208:SF104">
    <property type="entry name" value="OS02G0722700 PROTEIN"/>
    <property type="match status" value="1"/>
</dbReference>
<dbReference type="SMART" id="SM00322">
    <property type="entry name" value="KH"/>
    <property type="match status" value="1"/>
</dbReference>
<dbReference type="GO" id="GO:0005634">
    <property type="term" value="C:nucleus"/>
    <property type="evidence" value="ECO:0007669"/>
    <property type="project" value="TreeGrafter"/>
</dbReference>
<dbReference type="Pfam" id="PF22675">
    <property type="entry name" value="KH-I_KHDC4-BBP"/>
    <property type="match status" value="1"/>
</dbReference>
<evidence type="ECO:0000313" key="4">
    <source>
        <dbReference type="EMBL" id="MBX22952.1"/>
    </source>
</evidence>
<dbReference type="Pfam" id="PF16544">
    <property type="entry name" value="STAR_dimer"/>
    <property type="match status" value="1"/>
</dbReference>
<dbReference type="GO" id="GO:0048024">
    <property type="term" value="P:regulation of mRNA splicing, via spliceosome"/>
    <property type="evidence" value="ECO:0007669"/>
    <property type="project" value="TreeGrafter"/>
</dbReference>
<feature type="domain" description="K Homology" evidence="3">
    <location>
        <begin position="134"/>
        <end position="227"/>
    </location>
</feature>
<dbReference type="InterPro" id="IPR036612">
    <property type="entry name" value="KH_dom_type_1_sf"/>
</dbReference>
<accession>A0A2P2LYC1</accession>
<protein>
    <submittedName>
        <fullName evidence="4">Uncharacterized protein MANES_05G205400</fullName>
    </submittedName>
</protein>
<dbReference type="AlphaFoldDB" id="A0A2P2LYC1"/>
<dbReference type="GO" id="GO:0003729">
    <property type="term" value="F:mRNA binding"/>
    <property type="evidence" value="ECO:0007669"/>
    <property type="project" value="TreeGrafter"/>
</dbReference>
<name>A0A2P2LYC1_RHIMU</name>
<organism evidence="4">
    <name type="scientific">Rhizophora mucronata</name>
    <name type="common">Asiatic mangrove</name>
    <dbReference type="NCBI Taxonomy" id="61149"/>
    <lineage>
        <taxon>Eukaryota</taxon>
        <taxon>Viridiplantae</taxon>
        <taxon>Streptophyta</taxon>
        <taxon>Embryophyta</taxon>
        <taxon>Tracheophyta</taxon>
        <taxon>Spermatophyta</taxon>
        <taxon>Magnoliopsida</taxon>
        <taxon>eudicotyledons</taxon>
        <taxon>Gunneridae</taxon>
        <taxon>Pentapetalae</taxon>
        <taxon>rosids</taxon>
        <taxon>fabids</taxon>
        <taxon>Malpighiales</taxon>
        <taxon>Rhizophoraceae</taxon>
        <taxon>Rhizophora</taxon>
    </lineage>
</organism>
<feature type="region of interest" description="Disordered" evidence="2">
    <location>
        <begin position="259"/>
        <end position="285"/>
    </location>
</feature>
<dbReference type="Gene3D" id="3.30.1370.10">
    <property type="entry name" value="K Homology domain, type 1"/>
    <property type="match status" value="1"/>
</dbReference>
<dbReference type="EMBL" id="GGEC01042468">
    <property type="protein sequence ID" value="MBX22952.1"/>
    <property type="molecule type" value="Transcribed_RNA"/>
</dbReference>
<dbReference type="SUPFAM" id="SSF54791">
    <property type="entry name" value="Eukaryotic type KH-domain (KH-domain type I)"/>
    <property type="match status" value="1"/>
</dbReference>
<sequence>MAYSPSPPFSAPHLSSLLRSSSSAALLEEQDKYFSVLLAERHKLSPFMHVLPHTYRLLNQEIVRVTTLLGNASVLGQSGLEHASPLPSGGIFSNGGADANGWASRFQSEMLGLLQTSSAQNWLSSQGSSSGLIVKRTIRVDIPVEKYPCYNFVGRLLGPRGNSLKRVEVSTECRVLIRGRGSIKDPAREEMMRGKPGYEHLNEPLHILVEAELPVEIVDTRLMQAREILEDLLKPVDESQDFYKKQQLRELALLNGTLRDEGSPMSGPVSPFQNSLGMKRAKTRG</sequence>
<evidence type="ECO:0000256" key="2">
    <source>
        <dbReference type="SAM" id="MobiDB-lite"/>
    </source>
</evidence>
<reference evidence="4" key="1">
    <citation type="submission" date="2018-02" db="EMBL/GenBank/DDBJ databases">
        <title>Rhizophora mucronata_Transcriptome.</title>
        <authorList>
            <person name="Meera S.P."/>
            <person name="Sreeshan A."/>
            <person name="Augustine A."/>
        </authorList>
    </citation>
    <scope>NUCLEOTIDE SEQUENCE</scope>
    <source>
        <tissue evidence="4">Leaf</tissue>
    </source>
</reference>
<evidence type="ECO:0000256" key="1">
    <source>
        <dbReference type="ARBA" id="ARBA00022884"/>
    </source>
</evidence>